<dbReference type="PANTHER" id="PTHR39328:SF1">
    <property type="entry name" value="BLL2871 PROTEIN"/>
    <property type="match status" value="1"/>
</dbReference>
<organism evidence="1 2">
    <name type="scientific">Fulvimarina pelagi HTCC2506</name>
    <dbReference type="NCBI Taxonomy" id="314231"/>
    <lineage>
        <taxon>Bacteria</taxon>
        <taxon>Pseudomonadati</taxon>
        <taxon>Pseudomonadota</taxon>
        <taxon>Alphaproteobacteria</taxon>
        <taxon>Hyphomicrobiales</taxon>
        <taxon>Aurantimonadaceae</taxon>
        <taxon>Fulvimarina</taxon>
    </lineage>
</organism>
<proteinExistence type="predicted"/>
<dbReference type="Proteomes" id="UP000004310">
    <property type="component" value="Unassembled WGS sequence"/>
</dbReference>
<accession>Q0FY67</accession>
<evidence type="ECO:0000313" key="1">
    <source>
        <dbReference type="EMBL" id="EAU39875.1"/>
    </source>
</evidence>
<dbReference type="InterPro" id="IPR010430">
    <property type="entry name" value="DUF1028"/>
</dbReference>
<dbReference type="EMBL" id="AATP01000011">
    <property type="protein sequence ID" value="EAU39875.1"/>
    <property type="molecule type" value="Genomic_DNA"/>
</dbReference>
<keyword evidence="2" id="KW-1185">Reference proteome</keyword>
<protein>
    <recommendedName>
        <fullName evidence="3">DUF1028 domain-containing protein</fullName>
    </recommendedName>
</protein>
<sequence length="257" mass="26954">MPLTTFPNSQAPTFANTYSIVARCAHTGELGVAVASAVPAVGAICPYVRSGVGAVTTQSWINPYLASDILDALEAGASAQDALDRALASDAEASLRQLGVVDSQGRSASFTGAECTHWHGSLLGFDYAIQGNMLTGAPVLEAMAKSFENRTDTTLAERLMRCLSAAQNAGGDKRGKQSAALLVHGREDYALVDLRIDEDADPVGRLRATHNIASSQLAPFVAGMPKRGGTSMFPREVMDLLLLSPPDRPQGGGSRKP</sequence>
<dbReference type="SUPFAM" id="SSF56235">
    <property type="entry name" value="N-terminal nucleophile aminohydrolases (Ntn hydrolases)"/>
    <property type="match status" value="1"/>
</dbReference>
<dbReference type="HOGENOM" id="CLU_068244_0_1_5"/>
<evidence type="ECO:0008006" key="3">
    <source>
        <dbReference type="Google" id="ProtNLM"/>
    </source>
</evidence>
<name>Q0FY67_9HYPH</name>
<dbReference type="STRING" id="217511.GCA_001463845_01777"/>
<comment type="caution">
    <text evidence="1">The sequence shown here is derived from an EMBL/GenBank/DDBJ whole genome shotgun (WGS) entry which is preliminary data.</text>
</comment>
<dbReference type="eggNOG" id="COG3342">
    <property type="taxonomic scope" value="Bacteria"/>
</dbReference>
<dbReference type="RefSeq" id="WP_007068595.1">
    <property type="nucleotide sequence ID" value="NZ_DS022272.1"/>
</dbReference>
<gene>
    <name evidence="1" type="ORF">FP2506_17404</name>
</gene>
<dbReference type="Gene3D" id="3.60.20.10">
    <property type="entry name" value="Glutamine Phosphoribosylpyrophosphate, subunit 1, domain 1"/>
    <property type="match status" value="1"/>
</dbReference>
<dbReference type="InterPro" id="IPR029055">
    <property type="entry name" value="Ntn_hydrolases_N"/>
</dbReference>
<dbReference type="PANTHER" id="PTHR39328">
    <property type="entry name" value="BLL2871 PROTEIN"/>
    <property type="match status" value="1"/>
</dbReference>
<dbReference type="Pfam" id="PF06267">
    <property type="entry name" value="DUF1028"/>
    <property type="match status" value="1"/>
</dbReference>
<evidence type="ECO:0000313" key="2">
    <source>
        <dbReference type="Proteomes" id="UP000004310"/>
    </source>
</evidence>
<dbReference type="AlphaFoldDB" id="Q0FY67"/>
<reference evidence="1 2" key="1">
    <citation type="journal article" date="2010" name="J. Bacteriol.">
        <title>Genome sequence of Fulvimarina pelagi HTCC2506T, a Mn(II)-oxidizing alphaproteobacterium possessing an aerobic anoxygenic photosynthetic gene cluster and Xanthorhodopsin.</title>
        <authorList>
            <person name="Kang I."/>
            <person name="Oh H.M."/>
            <person name="Lim S.I."/>
            <person name="Ferriera S."/>
            <person name="Giovannoni S.J."/>
            <person name="Cho J.C."/>
        </authorList>
    </citation>
    <scope>NUCLEOTIDE SEQUENCE [LARGE SCALE GENOMIC DNA]</scope>
    <source>
        <strain evidence="1 2">HTCC2506</strain>
    </source>
</reference>